<feature type="transmembrane region" description="Helical" evidence="1">
    <location>
        <begin position="45"/>
        <end position="62"/>
    </location>
</feature>
<proteinExistence type="predicted"/>
<dbReference type="Proteomes" id="UP000248079">
    <property type="component" value="Unassembled WGS sequence"/>
</dbReference>
<dbReference type="RefSeq" id="WP_110358961.1">
    <property type="nucleotide sequence ID" value="NZ_QFLI01000001.1"/>
</dbReference>
<dbReference type="EMBL" id="QFLI01000001">
    <property type="protein sequence ID" value="PXY02802.1"/>
    <property type="molecule type" value="Genomic_DNA"/>
</dbReference>
<dbReference type="OrthoDB" id="1123418at2"/>
<comment type="caution">
    <text evidence="2">The sequence shown here is derived from an EMBL/GenBank/DDBJ whole genome shotgun (WGS) entry which is preliminary data.</text>
</comment>
<keyword evidence="3" id="KW-1185">Reference proteome</keyword>
<keyword evidence="1" id="KW-1133">Transmembrane helix</keyword>
<accession>A0A2V4A2B5</accession>
<keyword evidence="1" id="KW-0812">Transmembrane</keyword>
<evidence type="ECO:0000313" key="2">
    <source>
        <dbReference type="EMBL" id="PXY02802.1"/>
    </source>
</evidence>
<keyword evidence="1" id="KW-0472">Membrane</keyword>
<reference evidence="2 3" key="1">
    <citation type="submission" date="2018-05" db="EMBL/GenBank/DDBJ databases">
        <title>Marinifilum breve JC075T sp. nov., a marine bacterium isolated from Yongle Blue Hole in the South China Sea.</title>
        <authorList>
            <person name="Fu T."/>
        </authorList>
    </citation>
    <scope>NUCLEOTIDE SEQUENCE [LARGE SCALE GENOMIC DNA]</scope>
    <source>
        <strain evidence="2 3">JC075</strain>
    </source>
</reference>
<evidence type="ECO:0000256" key="1">
    <source>
        <dbReference type="SAM" id="Phobius"/>
    </source>
</evidence>
<sequence>MKNKKTLLIILLVVLLFSVGTIVLIDNTELLANLEANAVSLIKQYLKVIGFLSIMGLVYLRMKKGNETTSEEVE</sequence>
<protein>
    <submittedName>
        <fullName evidence="2">Uncharacterized protein</fullName>
    </submittedName>
</protein>
<gene>
    <name evidence="2" type="ORF">DF185_01545</name>
</gene>
<evidence type="ECO:0000313" key="3">
    <source>
        <dbReference type="Proteomes" id="UP000248079"/>
    </source>
</evidence>
<dbReference type="AlphaFoldDB" id="A0A2V4A2B5"/>
<name>A0A2V4A2B5_9BACT</name>
<organism evidence="2 3">
    <name type="scientific">Marinifilum breve</name>
    <dbReference type="NCBI Taxonomy" id="2184082"/>
    <lineage>
        <taxon>Bacteria</taxon>
        <taxon>Pseudomonadati</taxon>
        <taxon>Bacteroidota</taxon>
        <taxon>Bacteroidia</taxon>
        <taxon>Marinilabiliales</taxon>
        <taxon>Marinifilaceae</taxon>
    </lineage>
</organism>